<organism evidence="1 2">
    <name type="scientific">Parelaphostrongylus tenuis</name>
    <name type="common">Meningeal worm</name>
    <dbReference type="NCBI Taxonomy" id="148309"/>
    <lineage>
        <taxon>Eukaryota</taxon>
        <taxon>Metazoa</taxon>
        <taxon>Ecdysozoa</taxon>
        <taxon>Nematoda</taxon>
        <taxon>Chromadorea</taxon>
        <taxon>Rhabditida</taxon>
        <taxon>Rhabditina</taxon>
        <taxon>Rhabditomorpha</taxon>
        <taxon>Strongyloidea</taxon>
        <taxon>Metastrongylidae</taxon>
        <taxon>Parelaphostrongylus</taxon>
    </lineage>
</organism>
<dbReference type="Proteomes" id="UP001196413">
    <property type="component" value="Unassembled WGS sequence"/>
</dbReference>
<keyword evidence="2" id="KW-1185">Reference proteome</keyword>
<evidence type="ECO:0000313" key="1">
    <source>
        <dbReference type="EMBL" id="KAJ1363902.1"/>
    </source>
</evidence>
<sequence>MADDFDCGRATISRIMIAKDGGAIHRKQLGISKSFCLLAKTQLPARDHIGVILKDEN</sequence>
<proteinExistence type="predicted"/>
<comment type="caution">
    <text evidence="1">The sequence shown here is derived from an EMBL/GenBank/DDBJ whole genome shotgun (WGS) entry which is preliminary data.</text>
</comment>
<name>A0AAD5MSN1_PARTN</name>
<protein>
    <submittedName>
        <fullName evidence="1">Uncharacterized protein</fullName>
    </submittedName>
</protein>
<dbReference type="AlphaFoldDB" id="A0AAD5MSN1"/>
<gene>
    <name evidence="1" type="ORF">KIN20_023865</name>
</gene>
<reference evidence="1" key="1">
    <citation type="submission" date="2021-06" db="EMBL/GenBank/DDBJ databases">
        <title>Parelaphostrongylus tenuis whole genome reference sequence.</title>
        <authorList>
            <person name="Garwood T.J."/>
            <person name="Larsen P.A."/>
            <person name="Fountain-Jones N.M."/>
            <person name="Garbe J.R."/>
            <person name="Macchietto M.G."/>
            <person name="Kania S.A."/>
            <person name="Gerhold R.W."/>
            <person name="Richards J.E."/>
            <person name="Wolf T.M."/>
        </authorList>
    </citation>
    <scope>NUCLEOTIDE SEQUENCE</scope>
    <source>
        <strain evidence="1">MNPRO001-30</strain>
        <tissue evidence="1">Meninges</tissue>
    </source>
</reference>
<accession>A0AAD5MSN1</accession>
<evidence type="ECO:0000313" key="2">
    <source>
        <dbReference type="Proteomes" id="UP001196413"/>
    </source>
</evidence>
<dbReference type="EMBL" id="JAHQIW010004829">
    <property type="protein sequence ID" value="KAJ1363902.1"/>
    <property type="molecule type" value="Genomic_DNA"/>
</dbReference>